<dbReference type="InterPro" id="IPR004305">
    <property type="entry name" value="Thiaminase-2/PQQC"/>
</dbReference>
<dbReference type="AlphaFoldDB" id="A0AAE4Z563"/>
<accession>A0AAE4Z563</accession>
<reference evidence="4 5" key="1">
    <citation type="submission" date="2020-01" db="EMBL/GenBank/DDBJ databases">
        <title>Genomes assembled from Gulf of Kutch pelagic sediment metagenomes.</title>
        <authorList>
            <person name="Chandrashekar M."/>
            <person name="Mahajan M.S."/>
            <person name="Dave K.J."/>
            <person name="Vatsa P."/>
            <person name="Nathani N.M."/>
        </authorList>
    </citation>
    <scope>NUCLEOTIDE SEQUENCE [LARGE SCALE GENOMIC DNA]</scope>
    <source>
        <strain evidence="4">KS3-K002</strain>
    </source>
</reference>
<evidence type="ECO:0000313" key="4">
    <source>
        <dbReference type="EMBL" id="NIR73534.1"/>
    </source>
</evidence>
<gene>
    <name evidence="4" type="primary">tenA</name>
    <name evidence="4" type="ORF">GWO12_00235</name>
</gene>
<evidence type="ECO:0000256" key="1">
    <source>
        <dbReference type="PIRNR" id="PIRNR003170"/>
    </source>
</evidence>
<feature type="active site" description="Proton donor" evidence="2">
    <location>
        <position position="206"/>
    </location>
</feature>
<dbReference type="InterPro" id="IPR016084">
    <property type="entry name" value="Haem_Oase-like_multi-hlx"/>
</dbReference>
<comment type="pathway">
    <text evidence="1">Cofactor biosynthesis; thiamine diphosphate biosynthesis.</text>
</comment>
<dbReference type="Proteomes" id="UP000702544">
    <property type="component" value="Unassembled WGS sequence"/>
</dbReference>
<dbReference type="InterPro" id="IPR026285">
    <property type="entry name" value="TenA_E"/>
</dbReference>
<feature type="domain" description="Thiaminase-2/PQQC" evidence="3">
    <location>
        <begin position="9"/>
        <end position="214"/>
    </location>
</feature>
<keyword evidence="1" id="KW-0378">Hydrolase</keyword>
<dbReference type="PANTHER" id="PTHR43198">
    <property type="entry name" value="BIFUNCTIONAL TH2 PROTEIN"/>
    <property type="match status" value="1"/>
</dbReference>
<dbReference type="SUPFAM" id="SSF48613">
    <property type="entry name" value="Heme oxygenase-like"/>
    <property type="match status" value="1"/>
</dbReference>
<name>A0AAE4Z563_9BACT</name>
<dbReference type="Pfam" id="PF03070">
    <property type="entry name" value="TENA_THI-4"/>
    <property type="match status" value="1"/>
</dbReference>
<dbReference type="InterPro" id="IPR050967">
    <property type="entry name" value="Thiamine_Salvage_TenA"/>
</dbReference>
<evidence type="ECO:0000259" key="3">
    <source>
        <dbReference type="Pfam" id="PF03070"/>
    </source>
</evidence>
<dbReference type="PANTHER" id="PTHR43198:SF2">
    <property type="entry name" value="SI:CH1073-67J19.1-RELATED"/>
    <property type="match status" value="1"/>
</dbReference>
<dbReference type="Gene3D" id="1.20.910.10">
    <property type="entry name" value="Heme oxygenase-like"/>
    <property type="match status" value="1"/>
</dbReference>
<sequence length="221" mass="25414">MAFTDELRAAAEPIWDAQLEHPFVRGIGDGSLEENRFANWVLQDYRYLKEFARVFAWAAAKAERLESMMWYATVLDLTLNTEMDLHRQYAARFGLSPDDLEAAPMWPTTRAYTDFLVRTAADGDMADLVAALLPCAWGYVHVAKHLAEVGGPEDQRYADWIAQYASEEFAQAADWLKGEMNRLAEGTTADKRDRLKNTFLLSSRYEWAFWEMCWHGEAWPV</sequence>
<dbReference type="EMBL" id="JAACAK010000002">
    <property type="protein sequence ID" value="NIR73534.1"/>
    <property type="molecule type" value="Genomic_DNA"/>
</dbReference>
<dbReference type="GO" id="GO:0050334">
    <property type="term" value="F:thiaminase activity"/>
    <property type="evidence" value="ECO:0007669"/>
    <property type="project" value="UniProtKB-UniRule"/>
</dbReference>
<dbReference type="NCBIfam" id="TIGR04306">
    <property type="entry name" value="salvage_TenA"/>
    <property type="match status" value="1"/>
</dbReference>
<organism evidence="4 5">
    <name type="scientific">Candidatus Kutchimonas denitrificans</name>
    <dbReference type="NCBI Taxonomy" id="3056748"/>
    <lineage>
        <taxon>Bacteria</taxon>
        <taxon>Pseudomonadati</taxon>
        <taxon>Gemmatimonadota</taxon>
        <taxon>Gemmatimonadia</taxon>
        <taxon>Candidatus Palauibacterales</taxon>
        <taxon>Candidatus Palauibacteraceae</taxon>
        <taxon>Candidatus Kutchimonas</taxon>
    </lineage>
</organism>
<comment type="catalytic activity">
    <reaction evidence="1">
        <text>4-amino-5-aminomethyl-2-methylpyrimidine + H2O = 4-amino-5-hydroxymethyl-2-methylpyrimidine + NH4(+)</text>
        <dbReference type="Rhea" id="RHEA:31799"/>
        <dbReference type="ChEBI" id="CHEBI:15377"/>
        <dbReference type="ChEBI" id="CHEBI:16892"/>
        <dbReference type="ChEBI" id="CHEBI:28938"/>
        <dbReference type="ChEBI" id="CHEBI:63416"/>
        <dbReference type="EC" id="3.5.99.2"/>
    </reaction>
</comment>
<comment type="caution">
    <text evidence="4">The sequence shown here is derived from an EMBL/GenBank/DDBJ whole genome shotgun (WGS) entry which is preliminary data.</text>
</comment>
<evidence type="ECO:0000256" key="2">
    <source>
        <dbReference type="PIRSR" id="PIRSR003170-1"/>
    </source>
</evidence>
<comment type="similarity">
    <text evidence="1">Belongs to the TenA family.</text>
</comment>
<proteinExistence type="inferred from homology"/>
<dbReference type="PIRSF" id="PIRSF003170">
    <property type="entry name" value="Pet18p"/>
    <property type="match status" value="1"/>
</dbReference>
<comment type="catalytic activity">
    <reaction evidence="1">
        <text>thiamine + H2O = 5-(2-hydroxyethyl)-4-methylthiazole + 4-amino-5-hydroxymethyl-2-methylpyrimidine + H(+)</text>
        <dbReference type="Rhea" id="RHEA:17509"/>
        <dbReference type="ChEBI" id="CHEBI:15377"/>
        <dbReference type="ChEBI" id="CHEBI:15378"/>
        <dbReference type="ChEBI" id="CHEBI:16892"/>
        <dbReference type="ChEBI" id="CHEBI:17957"/>
        <dbReference type="ChEBI" id="CHEBI:18385"/>
        <dbReference type="EC" id="3.5.99.2"/>
    </reaction>
</comment>
<evidence type="ECO:0000313" key="5">
    <source>
        <dbReference type="Proteomes" id="UP000702544"/>
    </source>
</evidence>
<dbReference type="EC" id="3.5.99.2" evidence="1"/>
<dbReference type="InterPro" id="IPR027574">
    <property type="entry name" value="Thiaminase_II"/>
</dbReference>
<dbReference type="CDD" id="cd19366">
    <property type="entry name" value="TenA_C_BhTenA-like"/>
    <property type="match status" value="1"/>
</dbReference>
<dbReference type="GO" id="GO:0009228">
    <property type="term" value="P:thiamine biosynthetic process"/>
    <property type="evidence" value="ECO:0007669"/>
    <property type="project" value="UniProtKB-KW"/>
</dbReference>
<protein>
    <recommendedName>
        <fullName evidence="1">Aminopyrimidine aminohydrolase</fullName>
        <ecNumber evidence="1">3.5.99.2</ecNumber>
    </recommendedName>
</protein>
<keyword evidence="1" id="KW-0784">Thiamine biosynthesis</keyword>
<comment type="function">
    <text evidence="1">Catalyzes an amino-pyrimidine hydrolysis reaction at the C5' of the pyrimidine moiety of thiamine compounds, a reaction that is part of a thiamine salvage pathway. Thus, catalyzes the conversion of 4-amino-5-aminomethyl-2-methylpyrimidine to 4-amino-5-hydroxymethyl-2-methylpyrimidine (HMP).</text>
</comment>
<dbReference type="GO" id="GO:0005829">
    <property type="term" value="C:cytosol"/>
    <property type="evidence" value="ECO:0007669"/>
    <property type="project" value="TreeGrafter"/>
</dbReference>